<reference evidence="3" key="1">
    <citation type="journal article" date="2020" name="Appl. Environ. Microbiol.">
        <title>Diazotrophic Anaeromyxobacter Isolates from Soils.</title>
        <authorList>
            <person name="Masuda Y."/>
            <person name="Yamanaka H."/>
            <person name="Xu Z.X."/>
            <person name="Shiratori Y."/>
            <person name="Aono T."/>
            <person name="Amachi S."/>
            <person name="Senoo K."/>
            <person name="Itoh H."/>
        </authorList>
    </citation>
    <scope>NUCLEOTIDE SEQUENCE [LARGE SCALE GENOMIC DNA]</scope>
    <source>
        <strain evidence="3">R267</strain>
    </source>
</reference>
<evidence type="ECO:0000256" key="1">
    <source>
        <dbReference type="SAM" id="MobiDB-lite"/>
    </source>
</evidence>
<gene>
    <name evidence="2" type="ORF">AMYX_21360</name>
</gene>
<proteinExistence type="predicted"/>
<accession>A0A7I9VLW8</accession>
<organism evidence="2 3">
    <name type="scientific">Anaeromyxobacter diazotrophicus</name>
    <dbReference type="NCBI Taxonomy" id="2590199"/>
    <lineage>
        <taxon>Bacteria</taxon>
        <taxon>Pseudomonadati</taxon>
        <taxon>Myxococcota</taxon>
        <taxon>Myxococcia</taxon>
        <taxon>Myxococcales</taxon>
        <taxon>Cystobacterineae</taxon>
        <taxon>Anaeromyxobacteraceae</taxon>
        <taxon>Anaeromyxobacter</taxon>
    </lineage>
</organism>
<dbReference type="Proteomes" id="UP000503640">
    <property type="component" value="Unassembled WGS sequence"/>
</dbReference>
<dbReference type="EMBL" id="BJTG01000004">
    <property type="protein sequence ID" value="GEJ57395.1"/>
    <property type="molecule type" value="Genomic_DNA"/>
</dbReference>
<feature type="compositionally biased region" description="Polar residues" evidence="1">
    <location>
        <begin position="1"/>
        <end position="19"/>
    </location>
</feature>
<dbReference type="RefSeq" id="WP_176064859.1">
    <property type="nucleotide sequence ID" value="NZ_BJTG01000004.1"/>
</dbReference>
<feature type="region of interest" description="Disordered" evidence="1">
    <location>
        <begin position="1"/>
        <end position="43"/>
    </location>
</feature>
<evidence type="ECO:0000313" key="3">
    <source>
        <dbReference type="Proteomes" id="UP000503640"/>
    </source>
</evidence>
<keyword evidence="3" id="KW-1185">Reference proteome</keyword>
<protein>
    <submittedName>
        <fullName evidence="2">Uncharacterized protein</fullName>
    </submittedName>
</protein>
<sequence>MGGTQVAEQSRPSVSTRTAEFTPRELPLQDHAELPRPTPHVLNPASRRIREALRRWFEEEL</sequence>
<dbReference type="AlphaFoldDB" id="A0A7I9VLW8"/>
<evidence type="ECO:0000313" key="2">
    <source>
        <dbReference type="EMBL" id="GEJ57395.1"/>
    </source>
</evidence>
<name>A0A7I9VLW8_9BACT</name>
<comment type="caution">
    <text evidence="2">The sequence shown here is derived from an EMBL/GenBank/DDBJ whole genome shotgun (WGS) entry which is preliminary data.</text>
</comment>